<dbReference type="AlphaFoldDB" id="A0A2N5SXZ1"/>
<feature type="compositionally biased region" description="Basic and acidic residues" evidence="3">
    <location>
        <begin position="788"/>
        <end position="797"/>
    </location>
</feature>
<protein>
    <recommendedName>
        <fullName evidence="5">EGF-like domain-containing protein</fullName>
    </recommendedName>
</protein>
<evidence type="ECO:0000256" key="1">
    <source>
        <dbReference type="ARBA" id="ARBA00022536"/>
    </source>
</evidence>
<organism evidence="6 7">
    <name type="scientific">Puccinia coronata f. sp. avenae</name>
    <dbReference type="NCBI Taxonomy" id="200324"/>
    <lineage>
        <taxon>Eukaryota</taxon>
        <taxon>Fungi</taxon>
        <taxon>Dikarya</taxon>
        <taxon>Basidiomycota</taxon>
        <taxon>Pucciniomycotina</taxon>
        <taxon>Pucciniomycetes</taxon>
        <taxon>Pucciniales</taxon>
        <taxon>Pucciniaceae</taxon>
        <taxon>Puccinia</taxon>
    </lineage>
</organism>
<keyword evidence="4" id="KW-0812">Transmembrane</keyword>
<evidence type="ECO:0000256" key="3">
    <source>
        <dbReference type="SAM" id="MobiDB-lite"/>
    </source>
</evidence>
<comment type="caution">
    <text evidence="6">The sequence shown here is derived from an EMBL/GenBank/DDBJ whole genome shotgun (WGS) entry which is preliminary data.</text>
</comment>
<gene>
    <name evidence="6" type="ORF">PCASD_16115</name>
</gene>
<dbReference type="CDD" id="cd00064">
    <property type="entry name" value="FU"/>
    <property type="match status" value="2"/>
</dbReference>
<feature type="region of interest" description="Disordered" evidence="3">
    <location>
        <begin position="777"/>
        <end position="850"/>
    </location>
</feature>
<dbReference type="PANTHER" id="PTHR45756:SF1">
    <property type="entry name" value="PROTEIN KINASE DOMAIN CONTAINING PROTEIN"/>
    <property type="match status" value="1"/>
</dbReference>
<dbReference type="EMBL" id="PGCI01000739">
    <property type="protein sequence ID" value="PLW18100.1"/>
    <property type="molecule type" value="Genomic_DNA"/>
</dbReference>
<dbReference type="SUPFAM" id="SSF57184">
    <property type="entry name" value="Growth factor receptor domain"/>
    <property type="match status" value="3"/>
</dbReference>
<sequence length="850" mass="89010">MILGGDLEKTLQVATFLFFGVALSAPKVLGSTINSLCTPGICINGSTSQVFAGAVLDDPPISTLLTPGNYSRFHDASRGRANPGFVIDQQAGLVVTQLSPMIAYSRPLYQDQPQLIEEDFDKPNIRVTSFLLAKGYQAAFGINGTVKAVVHDSCPNVKQWKLQGLELISIESSNCPQGGCGSGGSCSWSTSTCQCKTGYTGSRCDSCANGYFGPNCQRCPNCDSSPDTTCDDGTTGTGSCLALGLNKTQNLLSISQSRCNCLNGVCTGSTSCACSAGWTTASNGTLCASCMDGFFLDPRGECVACGPACESCSGPSGSCQSCVQGFQLSKNDSTSCLPSTINLAGGTPTSCNDGFFNSHNTTCTPCDPACKSCFGASASSCTQCVPPKALLSTGHTNNHTLDATCVDVDPNTGVCSSPPGSLFLLNQSKGICEPAPHLCSAATIPGFSLLHPESTSSSGAVCSACVPGALLLPDRPDGVNGKCAGICPNGTYDDLHGHCSSCPTGCSTCNITGDGTHPQCTTCANASAFLFAGTCVDACPAGTFASVTANETPHAPKGVNACLPCSASCGSCQSPTACQSCPNNLPAFDPVTQTCSLACPKGRFADPNLGGRCSLCEASCETCSGVGSSDCLSCKDGDTLHEGKCLPSTCASNSTHNVAGWGVCLEDLLAANTENNTKSPSAWLIALVVMLLLATFVALFLLTWRLWQRKKRQHKTKQFGSELATSDIKLHHLDERKLKGSARPDWRVDEDYRLDWSQDMIPTVLYSSRPTPPASEFKIKRKVVPTDSRTDDSERESMSIYSQSEHLGHTDASASTPQPPVTKEISRQPETQSTRNIGEQSRTLQDNVWV</sequence>
<dbReference type="PROSITE" id="PS50026">
    <property type="entry name" value="EGF_3"/>
    <property type="match status" value="1"/>
</dbReference>
<evidence type="ECO:0000313" key="6">
    <source>
        <dbReference type="EMBL" id="PLW18100.1"/>
    </source>
</evidence>
<dbReference type="SMART" id="SM00181">
    <property type="entry name" value="EGF"/>
    <property type="match status" value="3"/>
</dbReference>
<dbReference type="CDD" id="cd00055">
    <property type="entry name" value="EGF_Lam"/>
    <property type="match status" value="1"/>
</dbReference>
<dbReference type="InterPro" id="IPR006212">
    <property type="entry name" value="Furin_repeat"/>
</dbReference>
<name>A0A2N5SXZ1_9BASI</name>
<keyword evidence="1 2" id="KW-0245">EGF-like domain</keyword>
<proteinExistence type="predicted"/>
<dbReference type="InterPro" id="IPR053215">
    <property type="entry name" value="TKL_Ser/Thr_kinase"/>
</dbReference>
<feature type="transmembrane region" description="Helical" evidence="4">
    <location>
        <begin position="682"/>
        <end position="707"/>
    </location>
</feature>
<feature type="disulfide bond" evidence="2">
    <location>
        <begin position="195"/>
        <end position="204"/>
    </location>
</feature>
<evidence type="ECO:0000256" key="4">
    <source>
        <dbReference type="SAM" id="Phobius"/>
    </source>
</evidence>
<dbReference type="PANTHER" id="PTHR45756">
    <property type="entry name" value="PALMITOYLTRANSFERASE"/>
    <property type="match status" value="1"/>
</dbReference>
<dbReference type="SMART" id="SM00261">
    <property type="entry name" value="FU"/>
    <property type="match status" value="6"/>
</dbReference>
<feature type="compositionally biased region" description="Polar residues" evidence="3">
    <location>
        <begin position="828"/>
        <end position="850"/>
    </location>
</feature>
<feature type="domain" description="EGF-like" evidence="5">
    <location>
        <begin position="171"/>
        <end position="205"/>
    </location>
</feature>
<comment type="caution">
    <text evidence="2">Lacks conserved residue(s) required for the propagation of feature annotation.</text>
</comment>
<dbReference type="Gene3D" id="2.10.220.10">
    <property type="entry name" value="Hormone Receptor, Insulin-like Growth Factor Receptor 1, Chain A, domain 2"/>
    <property type="match status" value="3"/>
</dbReference>
<accession>A0A2N5SXZ1</accession>
<dbReference type="Proteomes" id="UP000235392">
    <property type="component" value="Unassembled WGS sequence"/>
</dbReference>
<evidence type="ECO:0000313" key="7">
    <source>
        <dbReference type="Proteomes" id="UP000235392"/>
    </source>
</evidence>
<evidence type="ECO:0000259" key="5">
    <source>
        <dbReference type="PROSITE" id="PS50026"/>
    </source>
</evidence>
<dbReference type="PROSITE" id="PS01248">
    <property type="entry name" value="EGF_LAM_1"/>
    <property type="match status" value="1"/>
</dbReference>
<keyword evidence="2" id="KW-1015">Disulfide bond</keyword>
<reference evidence="6 7" key="1">
    <citation type="submission" date="2017-11" db="EMBL/GenBank/DDBJ databases">
        <title>De novo assembly and phasing of dikaryotic genomes from two isolates of Puccinia coronata f. sp. avenae, the causal agent of oat crown rust.</title>
        <authorList>
            <person name="Miller M.E."/>
            <person name="Zhang Y."/>
            <person name="Omidvar V."/>
            <person name="Sperschneider J."/>
            <person name="Schwessinger B."/>
            <person name="Raley C."/>
            <person name="Palmer J.M."/>
            <person name="Garnica D."/>
            <person name="Upadhyaya N."/>
            <person name="Rathjen J."/>
            <person name="Taylor J.M."/>
            <person name="Park R.F."/>
            <person name="Dodds P.N."/>
            <person name="Hirsch C.D."/>
            <person name="Kianian S.F."/>
            <person name="Figueroa M."/>
        </authorList>
    </citation>
    <scope>NUCLEOTIDE SEQUENCE [LARGE SCALE GENOMIC DNA]</scope>
    <source>
        <strain evidence="6">12SD80</strain>
    </source>
</reference>
<evidence type="ECO:0000256" key="2">
    <source>
        <dbReference type="PROSITE-ProRule" id="PRU00076"/>
    </source>
</evidence>
<keyword evidence="4" id="KW-1133">Transmembrane helix</keyword>
<dbReference type="InterPro" id="IPR009030">
    <property type="entry name" value="Growth_fac_rcpt_cys_sf"/>
</dbReference>
<dbReference type="InterPro" id="IPR000742">
    <property type="entry name" value="EGF"/>
</dbReference>
<dbReference type="InterPro" id="IPR002049">
    <property type="entry name" value="LE_dom"/>
</dbReference>
<dbReference type="PROSITE" id="PS00022">
    <property type="entry name" value="EGF_1"/>
    <property type="match status" value="1"/>
</dbReference>
<keyword evidence="4" id="KW-0472">Membrane</keyword>